<dbReference type="AlphaFoldDB" id="C8XI94"/>
<dbReference type="EMBL" id="CP001737">
    <property type="protein sequence ID" value="ACV78463.1"/>
    <property type="molecule type" value="Genomic_DNA"/>
</dbReference>
<dbReference type="InterPro" id="IPR002525">
    <property type="entry name" value="Transp_IS110-like_N"/>
</dbReference>
<keyword evidence="5" id="KW-1185">Reference proteome</keyword>
<evidence type="ECO:0000259" key="1">
    <source>
        <dbReference type="Pfam" id="PF01548"/>
    </source>
</evidence>
<evidence type="ECO:0000259" key="2">
    <source>
        <dbReference type="Pfam" id="PF02371"/>
    </source>
</evidence>
<reference evidence="3 5" key="2">
    <citation type="journal article" date="2010" name="Stand. Genomic Sci.">
        <title>Complete genome sequence of Nakamurella multipartita type strain (Y-104).</title>
        <authorList>
            <person name="Tice H."/>
            <person name="Mayilraj S."/>
            <person name="Sims D."/>
            <person name="Lapidus A."/>
            <person name="Nolan M."/>
            <person name="Lucas S."/>
            <person name="Glavina Del Rio T."/>
            <person name="Copeland A."/>
            <person name="Cheng J.F."/>
            <person name="Meincke L."/>
            <person name="Bruce D."/>
            <person name="Goodwin L."/>
            <person name="Pitluck S."/>
            <person name="Ivanova N."/>
            <person name="Mavromatis K."/>
            <person name="Ovchinnikova G."/>
            <person name="Pati A."/>
            <person name="Chen A."/>
            <person name="Palaniappan K."/>
            <person name="Land M."/>
            <person name="Hauser L."/>
            <person name="Chang Y.J."/>
            <person name="Jeffries C.D."/>
            <person name="Detter J.C."/>
            <person name="Brettin T."/>
            <person name="Rohde M."/>
            <person name="Goker M."/>
            <person name="Bristow J."/>
            <person name="Eisen J.A."/>
            <person name="Markowitz V."/>
            <person name="Hugenholtz P."/>
            <person name="Kyrpides N.C."/>
            <person name="Klenk H.P."/>
            <person name="Chen F."/>
        </authorList>
    </citation>
    <scope>NUCLEOTIDE SEQUENCE [LARGE SCALE GENOMIC DNA]</scope>
    <source>
        <strain evidence="5">ATCC 700099 / DSM 44233 / CIP 104796 / JCM 9543 / NBRC 105858 / Y-104</strain>
        <strain evidence="3">DSM 44233</strain>
    </source>
</reference>
<evidence type="ECO:0000313" key="3">
    <source>
        <dbReference type="EMBL" id="ACV78463.1"/>
    </source>
</evidence>
<dbReference type="FunCoup" id="C8XI94">
    <property type="interactions" value="4"/>
</dbReference>
<dbReference type="KEGG" id="nml:Namu_2085"/>
<reference evidence="5" key="1">
    <citation type="submission" date="2009-09" db="EMBL/GenBank/DDBJ databases">
        <title>The complete genome of Nakamurella multipartita DSM 44233.</title>
        <authorList>
            <consortium name="US DOE Joint Genome Institute (JGI-PGF)"/>
            <person name="Lucas S."/>
            <person name="Copeland A."/>
            <person name="Lapidus A."/>
            <person name="Glavina del Rio T."/>
            <person name="Dalin E."/>
            <person name="Tice H."/>
            <person name="Bruce D."/>
            <person name="Goodwin L."/>
            <person name="Pitluck S."/>
            <person name="Kyrpides N."/>
            <person name="Mavromatis K."/>
            <person name="Ivanova N."/>
            <person name="Ovchinnikova G."/>
            <person name="Sims D."/>
            <person name="Meincke L."/>
            <person name="Brettin T."/>
            <person name="Detter J.C."/>
            <person name="Han C."/>
            <person name="Larimer F."/>
            <person name="Land M."/>
            <person name="Hauser L."/>
            <person name="Markowitz V."/>
            <person name="Cheng J.-F."/>
            <person name="Hugenholtz P."/>
            <person name="Woyke T."/>
            <person name="Wu D."/>
            <person name="Klenk H.-P."/>
            <person name="Eisen J.A."/>
        </authorList>
    </citation>
    <scope>NUCLEOTIDE SEQUENCE [LARGE SCALE GENOMIC DNA]</scope>
    <source>
        <strain evidence="5">ATCC 700099 / DSM 44233 / CIP 104796 / JCM 9543 / NBRC 105858 / Y-104</strain>
    </source>
</reference>
<dbReference type="InterPro" id="IPR047650">
    <property type="entry name" value="Transpos_IS110"/>
</dbReference>
<sequence>MPTVADSVDAVIGGDTHVDTTSLSVVSPVGAVIEQITIDNDEQGYAQVVTWILRVVPSGRFLVGLEGTRSYGAGLCRALEAVGIRVVEVERPSRGERGRRGKSDPGDAVLAARKVLAMAVERVPAPRTGEGVREALRLLVVDREQMTRHRTQLHNQLLAELLTGTAEHQALRRKGLSGTDLEKLAKSRCRGGRPIEEQARLVVLRRKANAIIQLDQQIRDNGKSLTTIVQDAAPQLLKQVGVGPVVAAQLIVSYSHHGRCRDEAAFAALAGASPVPASSGRIVRHRLNRGGDRQLNRALHTVAVTRAQWDERTQDYIRRRSGSLTAKEIRRMLKRYIAREMFKILRTIEALNPTMTNGQAATAA</sequence>
<dbReference type="RefSeq" id="WP_015747355.1">
    <property type="nucleotide sequence ID" value="NC_013235.1"/>
</dbReference>
<feature type="domain" description="Transposase IS110-like N-terminal" evidence="1">
    <location>
        <begin position="12"/>
        <end position="161"/>
    </location>
</feature>
<protein>
    <submittedName>
        <fullName evidence="3">Transposase IS116/IS110/IS902 family protein</fullName>
    </submittedName>
</protein>
<dbReference type="Pfam" id="PF02371">
    <property type="entry name" value="Transposase_20"/>
    <property type="match status" value="1"/>
</dbReference>
<gene>
    <name evidence="3" type="ordered locus">Namu_2085</name>
    <name evidence="4" type="ordered locus">Namu_2255</name>
</gene>
<dbReference type="Pfam" id="PF01548">
    <property type="entry name" value="DEDD_Tnp_IS110"/>
    <property type="match status" value="1"/>
</dbReference>
<dbReference type="EMBL" id="CP001737">
    <property type="protein sequence ID" value="ACV78632.1"/>
    <property type="molecule type" value="Genomic_DNA"/>
</dbReference>
<proteinExistence type="predicted"/>
<dbReference type="GO" id="GO:0003677">
    <property type="term" value="F:DNA binding"/>
    <property type="evidence" value="ECO:0007669"/>
    <property type="project" value="InterPro"/>
</dbReference>
<accession>C8XI94</accession>
<evidence type="ECO:0000313" key="4">
    <source>
        <dbReference type="EMBL" id="ACV78632.1"/>
    </source>
</evidence>
<evidence type="ECO:0000313" key="5">
    <source>
        <dbReference type="Proteomes" id="UP000002218"/>
    </source>
</evidence>
<dbReference type="PANTHER" id="PTHR33055:SF16">
    <property type="entry name" value="TRANSPOSASE FOR INSERTION SEQUENCE ELEMENT IS1547"/>
    <property type="match status" value="1"/>
</dbReference>
<dbReference type="GO" id="GO:0004803">
    <property type="term" value="F:transposase activity"/>
    <property type="evidence" value="ECO:0007669"/>
    <property type="project" value="InterPro"/>
</dbReference>
<dbReference type="HOGENOM" id="CLU_052328_3_0_11"/>
<name>C8XI94_NAKMY</name>
<dbReference type="PANTHER" id="PTHR33055">
    <property type="entry name" value="TRANSPOSASE FOR INSERTION SEQUENCE ELEMENT IS1111A"/>
    <property type="match status" value="1"/>
</dbReference>
<dbReference type="GO" id="GO:0006313">
    <property type="term" value="P:DNA transposition"/>
    <property type="evidence" value="ECO:0007669"/>
    <property type="project" value="InterPro"/>
</dbReference>
<dbReference type="eggNOG" id="COG3547">
    <property type="taxonomic scope" value="Bacteria"/>
</dbReference>
<organism evidence="3 5">
    <name type="scientific">Nakamurella multipartita (strain ATCC 700099 / DSM 44233 / CIP 104796 / JCM 9543 / NBRC 105858 / Y-104)</name>
    <name type="common">Microsphaera multipartita</name>
    <dbReference type="NCBI Taxonomy" id="479431"/>
    <lineage>
        <taxon>Bacteria</taxon>
        <taxon>Bacillati</taxon>
        <taxon>Actinomycetota</taxon>
        <taxon>Actinomycetes</taxon>
        <taxon>Nakamurellales</taxon>
        <taxon>Nakamurellaceae</taxon>
        <taxon>Nakamurella</taxon>
    </lineage>
</organism>
<dbReference type="KEGG" id="nml:Namu_2255"/>
<dbReference type="Proteomes" id="UP000002218">
    <property type="component" value="Chromosome"/>
</dbReference>
<dbReference type="InterPro" id="IPR003346">
    <property type="entry name" value="Transposase_20"/>
</dbReference>
<dbReference type="InParanoid" id="C8XI94"/>
<feature type="domain" description="Transposase IS116/IS110/IS902 C-terminal" evidence="2">
    <location>
        <begin position="238"/>
        <end position="317"/>
    </location>
</feature>
<dbReference type="OrthoDB" id="4337860at2"/>